<dbReference type="Proteomes" id="UP000176420">
    <property type="component" value="Unassembled WGS sequence"/>
</dbReference>
<feature type="transmembrane region" description="Helical" evidence="8">
    <location>
        <begin position="173"/>
        <end position="193"/>
    </location>
</feature>
<keyword evidence="3" id="KW-0813">Transport</keyword>
<reference evidence="10 11" key="1">
    <citation type="journal article" date="2016" name="Nat. Commun.">
        <title>Thousands of microbial genomes shed light on interconnected biogeochemical processes in an aquifer system.</title>
        <authorList>
            <person name="Anantharaman K."/>
            <person name="Brown C.T."/>
            <person name="Hug L.A."/>
            <person name="Sharon I."/>
            <person name="Castelle C.J."/>
            <person name="Probst A.J."/>
            <person name="Thomas B.C."/>
            <person name="Singh A."/>
            <person name="Wilkins M.J."/>
            <person name="Karaoz U."/>
            <person name="Brodie E.L."/>
            <person name="Williams K.H."/>
            <person name="Hubbard S.S."/>
            <person name="Banfield J.F."/>
        </authorList>
    </citation>
    <scope>NUCLEOTIDE SEQUENCE [LARGE SCALE GENOMIC DNA]</scope>
</reference>
<evidence type="ECO:0000256" key="1">
    <source>
        <dbReference type="ARBA" id="ARBA00004651"/>
    </source>
</evidence>
<comment type="subcellular location">
    <subcellularLocation>
        <location evidence="1">Cell membrane</location>
        <topology evidence="1">Multi-pass membrane protein</topology>
    </subcellularLocation>
</comment>
<evidence type="ECO:0000256" key="5">
    <source>
        <dbReference type="ARBA" id="ARBA00022692"/>
    </source>
</evidence>
<proteinExistence type="inferred from homology"/>
<evidence type="ECO:0000256" key="8">
    <source>
        <dbReference type="SAM" id="Phobius"/>
    </source>
</evidence>
<feature type="domain" description="Citrate transporter-like" evidence="9">
    <location>
        <begin position="16"/>
        <end position="365"/>
    </location>
</feature>
<comment type="similarity">
    <text evidence="2">Belongs to the CitM (TC 2.A.11) transporter family.</text>
</comment>
<feature type="transmembrane region" description="Helical" evidence="8">
    <location>
        <begin position="136"/>
        <end position="153"/>
    </location>
</feature>
<evidence type="ECO:0000313" key="10">
    <source>
        <dbReference type="EMBL" id="OGY87666.1"/>
    </source>
</evidence>
<organism evidence="10 11">
    <name type="scientific">Candidatus Kerfeldbacteria bacterium RIFOXYB2_FULL_38_14</name>
    <dbReference type="NCBI Taxonomy" id="1798547"/>
    <lineage>
        <taxon>Bacteria</taxon>
        <taxon>Candidatus Kerfeldiibacteriota</taxon>
    </lineage>
</organism>
<evidence type="ECO:0000256" key="6">
    <source>
        <dbReference type="ARBA" id="ARBA00022989"/>
    </source>
</evidence>
<keyword evidence="7 8" id="KW-0472">Membrane</keyword>
<dbReference type="GO" id="GO:0005886">
    <property type="term" value="C:plasma membrane"/>
    <property type="evidence" value="ECO:0007669"/>
    <property type="project" value="UniProtKB-SubCell"/>
</dbReference>
<feature type="transmembrane region" description="Helical" evidence="8">
    <location>
        <begin position="92"/>
        <end position="124"/>
    </location>
</feature>
<dbReference type="GO" id="GO:0015105">
    <property type="term" value="F:arsenite transmembrane transporter activity"/>
    <property type="evidence" value="ECO:0007669"/>
    <property type="project" value="InterPro"/>
</dbReference>
<dbReference type="Pfam" id="PF03600">
    <property type="entry name" value="CitMHS"/>
    <property type="match status" value="1"/>
</dbReference>
<feature type="transmembrane region" description="Helical" evidence="8">
    <location>
        <begin position="223"/>
        <end position="240"/>
    </location>
</feature>
<dbReference type="InterPro" id="IPR000802">
    <property type="entry name" value="Arsenical_pump_ArsB"/>
</dbReference>
<evidence type="ECO:0000313" key="11">
    <source>
        <dbReference type="Proteomes" id="UP000176420"/>
    </source>
</evidence>
<dbReference type="InterPro" id="IPR051475">
    <property type="entry name" value="Diverse_Ion_Transporter"/>
</dbReference>
<keyword evidence="4" id="KW-1003">Cell membrane</keyword>
<dbReference type="PANTHER" id="PTHR43568:SF1">
    <property type="entry name" value="P PROTEIN"/>
    <property type="match status" value="1"/>
</dbReference>
<gene>
    <name evidence="10" type="ORF">A2319_04425</name>
</gene>
<feature type="transmembrane region" description="Helical" evidence="8">
    <location>
        <begin position="27"/>
        <end position="44"/>
    </location>
</feature>
<keyword evidence="6 8" id="KW-1133">Transmembrane helix</keyword>
<dbReference type="PANTHER" id="PTHR43568">
    <property type="entry name" value="P PROTEIN"/>
    <property type="match status" value="1"/>
</dbReference>
<dbReference type="CDD" id="cd01116">
    <property type="entry name" value="P_permease"/>
    <property type="match status" value="1"/>
</dbReference>
<feature type="transmembrane region" description="Helical" evidence="8">
    <location>
        <begin position="312"/>
        <end position="331"/>
    </location>
</feature>
<feature type="transmembrane region" description="Helical" evidence="8">
    <location>
        <begin position="56"/>
        <end position="80"/>
    </location>
</feature>
<sequence>MNTAFYLSLAIFVVTYAIIISEKIHRTVIALAGAVLMIALGILSQEQAIEAIDFNTLGLLIGMMVVVSIAKQSGMFQYVAIWASKISRGKPLIIFCLLSFITALFSAFLDNVTTVLLIIPVTFVIANQLKIHPKPFLIAAILLANIGGVATLIGDPPNIMIGSASGLGFNAFLFNLGPISLIVAIVTIGLLLLTYRKKLITSPEARAAIMKFDPKEAITDKKLLIKSLVVLGVVIVGFFIHGTLHLEGATIALFGAALMLLLTMHDPEHSLREVEWTTIFFFTGLFILVGGLEEVGVIHKIADLFVATIHNNPVSGTIGLLWMSAIVSAVIDNIPFVATMIPIIQNIGQMSSLPLTPLWWALALGADIGGNATLIGASANVIVAGMAAKEDKKIGFFEYLKIAVPMTLVALILCTVYMYFRYLV</sequence>
<feature type="transmembrane region" description="Helical" evidence="8">
    <location>
        <begin position="274"/>
        <end position="292"/>
    </location>
</feature>
<evidence type="ECO:0000259" key="9">
    <source>
        <dbReference type="Pfam" id="PF03600"/>
    </source>
</evidence>
<comment type="caution">
    <text evidence="10">The sequence shown here is derived from an EMBL/GenBank/DDBJ whole genome shotgun (WGS) entry which is preliminary data.</text>
</comment>
<evidence type="ECO:0000256" key="7">
    <source>
        <dbReference type="ARBA" id="ARBA00023136"/>
    </source>
</evidence>
<feature type="transmembrane region" description="Helical" evidence="8">
    <location>
        <begin position="399"/>
        <end position="420"/>
    </location>
</feature>
<evidence type="ECO:0000256" key="3">
    <source>
        <dbReference type="ARBA" id="ARBA00022448"/>
    </source>
</evidence>
<dbReference type="EMBL" id="MHKI01000006">
    <property type="protein sequence ID" value="OGY87666.1"/>
    <property type="molecule type" value="Genomic_DNA"/>
</dbReference>
<evidence type="ECO:0000256" key="4">
    <source>
        <dbReference type="ARBA" id="ARBA00022475"/>
    </source>
</evidence>
<protein>
    <recommendedName>
        <fullName evidence="9">Citrate transporter-like domain-containing protein</fullName>
    </recommendedName>
</protein>
<dbReference type="AlphaFoldDB" id="A0A1G2BG42"/>
<accession>A0A1G2BG42</accession>
<dbReference type="InterPro" id="IPR004680">
    <property type="entry name" value="Cit_transptr-like_dom"/>
</dbReference>
<dbReference type="PRINTS" id="PR00758">
    <property type="entry name" value="ARSENICPUMP"/>
</dbReference>
<evidence type="ECO:0000256" key="2">
    <source>
        <dbReference type="ARBA" id="ARBA00009843"/>
    </source>
</evidence>
<name>A0A1G2BG42_9BACT</name>
<keyword evidence="5 8" id="KW-0812">Transmembrane</keyword>